<keyword evidence="1" id="KW-0472">Membrane</keyword>
<keyword evidence="1" id="KW-0812">Transmembrane</keyword>
<accession>A0A0H2RH17</accession>
<dbReference type="EMBL" id="KQ086007">
    <property type="protein sequence ID" value="KLO11175.1"/>
    <property type="molecule type" value="Genomic_DNA"/>
</dbReference>
<protein>
    <recommendedName>
        <fullName evidence="4">WW domain-containing protein</fullName>
    </recommendedName>
</protein>
<feature type="transmembrane region" description="Helical" evidence="1">
    <location>
        <begin position="398"/>
        <end position="422"/>
    </location>
</feature>
<evidence type="ECO:0000256" key="1">
    <source>
        <dbReference type="SAM" id="Phobius"/>
    </source>
</evidence>
<gene>
    <name evidence="2" type="ORF">SCHPADRAFT_486100</name>
</gene>
<dbReference type="STRING" id="27342.A0A0H2RH17"/>
<name>A0A0H2RH17_9AGAM</name>
<evidence type="ECO:0000313" key="2">
    <source>
        <dbReference type="EMBL" id="KLO11175.1"/>
    </source>
</evidence>
<feature type="transmembrane region" description="Helical" evidence="1">
    <location>
        <begin position="366"/>
        <end position="386"/>
    </location>
</feature>
<dbReference type="Proteomes" id="UP000053477">
    <property type="component" value="Unassembled WGS sequence"/>
</dbReference>
<sequence>MPNLPSPGANALAPTCSSVPFSAKAVPVQNVQPPIKNLRTCFPSQRNRYDCNIVIPKNQNSWMFEPLKTLTVHDVNCDVRWLPRTHPEGQLYFESSRRNGRFLYLTEEHLYEEKNVDEIEHLIEVFEKKADNIGAELPLQMEIFLSLNECGEDDAWHYYCVDTARRCLFWVDLVDLTWMAEVVGSVPTKAHLNIQIVEYGLDYEYWTHVEHFPFHQTIPDSLFDDILGISVYSCVDTMTSLDSTFPYSIEEGLSLVNLSKHMHSLKKTGYLHGNTIVAAARLMTVFVNEKFHHFAGQHGARLSRHQSIRGDKRNRTLLIRLVSPFLFYAPESHLSSLEKIYVDETVKTYPWTAFVTKLQEDWTQQVLISSVLVTTNVLFLAVPVVLPKSGIPPNQSAPPAVVATQVSLLLTLGGTIIGLLLFHEHRRKENRSAQAAADFLSRRSHRSRGLEALAILYSLPFSLLMWGMLSFLAGIGITCLNLSVNGLVPTIICAMSFGLVLLMIVCTVLTQVEPHVKSMSMRFLDFILPSWLSRKPHVEGDEEIAEGDRPSITTDSESIISDWVLWRKPHDSFSV</sequence>
<evidence type="ECO:0008006" key="4">
    <source>
        <dbReference type="Google" id="ProtNLM"/>
    </source>
</evidence>
<organism evidence="2 3">
    <name type="scientific">Schizopora paradoxa</name>
    <dbReference type="NCBI Taxonomy" id="27342"/>
    <lineage>
        <taxon>Eukaryota</taxon>
        <taxon>Fungi</taxon>
        <taxon>Dikarya</taxon>
        <taxon>Basidiomycota</taxon>
        <taxon>Agaricomycotina</taxon>
        <taxon>Agaricomycetes</taxon>
        <taxon>Hymenochaetales</taxon>
        <taxon>Schizoporaceae</taxon>
        <taxon>Schizopora</taxon>
    </lineage>
</organism>
<proteinExistence type="predicted"/>
<feature type="transmembrane region" description="Helical" evidence="1">
    <location>
        <begin position="452"/>
        <end position="475"/>
    </location>
</feature>
<dbReference type="OrthoDB" id="2657661at2759"/>
<dbReference type="AlphaFoldDB" id="A0A0H2RH17"/>
<evidence type="ECO:0000313" key="3">
    <source>
        <dbReference type="Proteomes" id="UP000053477"/>
    </source>
</evidence>
<dbReference type="InParanoid" id="A0A0H2RH17"/>
<keyword evidence="3" id="KW-1185">Reference proteome</keyword>
<feature type="transmembrane region" description="Helical" evidence="1">
    <location>
        <begin position="487"/>
        <end position="512"/>
    </location>
</feature>
<keyword evidence="1" id="KW-1133">Transmembrane helix</keyword>
<reference evidence="2 3" key="1">
    <citation type="submission" date="2015-04" db="EMBL/GenBank/DDBJ databases">
        <title>Complete genome sequence of Schizopora paradoxa KUC8140, a cosmopolitan wood degrader in East Asia.</title>
        <authorList>
            <consortium name="DOE Joint Genome Institute"/>
            <person name="Min B."/>
            <person name="Park H."/>
            <person name="Jang Y."/>
            <person name="Kim J.-J."/>
            <person name="Kim K.H."/>
            <person name="Pangilinan J."/>
            <person name="Lipzen A."/>
            <person name="Riley R."/>
            <person name="Grigoriev I.V."/>
            <person name="Spatafora J.W."/>
            <person name="Choi I.-G."/>
        </authorList>
    </citation>
    <scope>NUCLEOTIDE SEQUENCE [LARGE SCALE GENOMIC DNA]</scope>
    <source>
        <strain evidence="2 3">KUC8140</strain>
    </source>
</reference>